<dbReference type="EMBL" id="VSSQ01016051">
    <property type="protein sequence ID" value="MPM57020.1"/>
    <property type="molecule type" value="Genomic_DNA"/>
</dbReference>
<gene>
    <name evidence="1" type="ORF">SDC9_103837</name>
</gene>
<proteinExistence type="predicted"/>
<organism evidence="1">
    <name type="scientific">bioreactor metagenome</name>
    <dbReference type="NCBI Taxonomy" id="1076179"/>
    <lineage>
        <taxon>unclassified sequences</taxon>
        <taxon>metagenomes</taxon>
        <taxon>ecological metagenomes</taxon>
    </lineage>
</organism>
<comment type="caution">
    <text evidence="1">The sequence shown here is derived from an EMBL/GenBank/DDBJ whole genome shotgun (WGS) entry which is preliminary data.</text>
</comment>
<reference evidence="1" key="1">
    <citation type="submission" date="2019-08" db="EMBL/GenBank/DDBJ databases">
        <authorList>
            <person name="Kucharzyk K."/>
            <person name="Murdoch R.W."/>
            <person name="Higgins S."/>
            <person name="Loffler F."/>
        </authorList>
    </citation>
    <scope>NUCLEOTIDE SEQUENCE</scope>
</reference>
<protein>
    <submittedName>
        <fullName evidence="1">Uncharacterized protein</fullName>
    </submittedName>
</protein>
<accession>A0A645AV54</accession>
<dbReference type="AlphaFoldDB" id="A0A645AV54"/>
<name>A0A645AV54_9ZZZZ</name>
<evidence type="ECO:0000313" key="1">
    <source>
        <dbReference type="EMBL" id="MPM57020.1"/>
    </source>
</evidence>
<sequence length="192" mass="20804">MVQDEIQLLEVRQQILHPKRCPLAHRHQLRGLIVGVTQRGHGFVFFREPAQIPQDRAKLAPEVLQSVPVEDEVGVVGDVAAGSPQVDDASGGGRGLSEGIYVGHHVVADFLFPLRGAVIVDVGDVGGQLVHLRLRYRKAQRVFRPGQLHPQLPPRLIAGVGGKQAQHIVGGVPRRQGGFIAILAHSKVNLSE</sequence>